<dbReference type="EMBL" id="CP042912">
    <property type="protein sequence ID" value="QEG22189.1"/>
    <property type="molecule type" value="Genomic_DNA"/>
</dbReference>
<accession>A0A5B9P9Q5</accession>
<feature type="compositionally biased region" description="Polar residues" evidence="1">
    <location>
        <begin position="1"/>
        <end position="16"/>
    </location>
</feature>
<evidence type="ECO:0000313" key="2">
    <source>
        <dbReference type="EMBL" id="QEG22189.1"/>
    </source>
</evidence>
<reference evidence="2 3" key="1">
    <citation type="submission" date="2019-08" db="EMBL/GenBank/DDBJ databases">
        <title>Deep-cultivation of Planctomycetes and their phenomic and genomic characterization uncovers novel biology.</title>
        <authorList>
            <person name="Wiegand S."/>
            <person name="Jogler M."/>
            <person name="Boedeker C."/>
            <person name="Pinto D."/>
            <person name="Vollmers J."/>
            <person name="Rivas-Marin E."/>
            <person name="Kohn T."/>
            <person name="Peeters S.H."/>
            <person name="Heuer A."/>
            <person name="Rast P."/>
            <person name="Oberbeckmann S."/>
            <person name="Bunk B."/>
            <person name="Jeske O."/>
            <person name="Meyerdierks A."/>
            <person name="Storesund J.E."/>
            <person name="Kallscheuer N."/>
            <person name="Luecker S."/>
            <person name="Lage O.M."/>
            <person name="Pohl T."/>
            <person name="Merkel B.J."/>
            <person name="Hornburger P."/>
            <person name="Mueller R.-W."/>
            <person name="Bruemmer F."/>
            <person name="Labrenz M."/>
            <person name="Spormann A.M."/>
            <person name="Op den Camp H."/>
            <person name="Overmann J."/>
            <person name="Amann R."/>
            <person name="Jetten M.S.M."/>
            <person name="Mascher T."/>
            <person name="Medema M.H."/>
            <person name="Devos D.P."/>
            <person name="Kaster A.-K."/>
            <person name="Ovreas L."/>
            <person name="Rohde M."/>
            <person name="Galperin M.Y."/>
            <person name="Jogler C."/>
        </authorList>
    </citation>
    <scope>NUCLEOTIDE SEQUENCE [LARGE SCALE GENOMIC DNA]</scope>
    <source>
        <strain evidence="2 3">FC18</strain>
    </source>
</reference>
<sequence>MSNPYESPESMTTNANAADWMAQSPSDPQTVAAAVQQYFLGEGYRMEDGNPVDAIYGIGNNLLRILFGAFVKRYRFKVQVVPVGTGSQVSVEKGMSGVMGGAIGYAKMKKELNRIREGVRNSIQ</sequence>
<evidence type="ECO:0000313" key="3">
    <source>
        <dbReference type="Proteomes" id="UP000322214"/>
    </source>
</evidence>
<dbReference type="AlphaFoldDB" id="A0A5B9P9Q5"/>
<evidence type="ECO:0000256" key="1">
    <source>
        <dbReference type="SAM" id="MobiDB-lite"/>
    </source>
</evidence>
<dbReference type="Proteomes" id="UP000322214">
    <property type="component" value="Chromosome"/>
</dbReference>
<protein>
    <submittedName>
        <fullName evidence="2">Uncharacterized protein</fullName>
    </submittedName>
</protein>
<name>A0A5B9P9Q5_9BACT</name>
<organism evidence="2 3">
    <name type="scientific">Mariniblastus fucicola</name>
    <dbReference type="NCBI Taxonomy" id="980251"/>
    <lineage>
        <taxon>Bacteria</taxon>
        <taxon>Pseudomonadati</taxon>
        <taxon>Planctomycetota</taxon>
        <taxon>Planctomycetia</taxon>
        <taxon>Pirellulales</taxon>
        <taxon>Pirellulaceae</taxon>
        <taxon>Mariniblastus</taxon>
    </lineage>
</organism>
<keyword evidence="3" id="KW-1185">Reference proteome</keyword>
<dbReference type="KEGG" id="mff:MFFC18_20500"/>
<gene>
    <name evidence="2" type="ORF">MFFC18_20500</name>
</gene>
<feature type="region of interest" description="Disordered" evidence="1">
    <location>
        <begin position="1"/>
        <end position="23"/>
    </location>
</feature>
<dbReference type="OrthoDB" id="3476253at2"/>
<proteinExistence type="predicted"/>
<dbReference type="RefSeq" id="WP_148618766.1">
    <property type="nucleotide sequence ID" value="NZ_CP042912.1"/>
</dbReference>